<feature type="transmembrane region" description="Helical" evidence="1">
    <location>
        <begin position="163"/>
        <end position="180"/>
    </location>
</feature>
<name>A0A3E2GUA0_SCYLI</name>
<keyword evidence="3" id="KW-1185">Reference proteome</keyword>
<dbReference type="STRING" id="5539.A0A3E2GUA0"/>
<feature type="non-terminal residue" evidence="2">
    <location>
        <position position="216"/>
    </location>
</feature>
<dbReference type="Pfam" id="PF06912">
    <property type="entry name" value="DUF1275"/>
    <property type="match status" value="1"/>
</dbReference>
<gene>
    <name evidence="2" type="ORF">B7463_g11580</name>
</gene>
<dbReference type="OMA" id="PINGRVH"/>
<evidence type="ECO:0000313" key="2">
    <source>
        <dbReference type="EMBL" id="RFU24755.1"/>
    </source>
</evidence>
<dbReference type="Proteomes" id="UP000258309">
    <property type="component" value="Unassembled WGS sequence"/>
</dbReference>
<evidence type="ECO:0000256" key="1">
    <source>
        <dbReference type="SAM" id="Phobius"/>
    </source>
</evidence>
<dbReference type="EMBL" id="NCSJ02000404">
    <property type="protein sequence ID" value="RFU24755.1"/>
    <property type="molecule type" value="Genomic_DNA"/>
</dbReference>
<proteinExistence type="predicted"/>
<evidence type="ECO:0000313" key="3">
    <source>
        <dbReference type="Proteomes" id="UP000258309"/>
    </source>
</evidence>
<keyword evidence="1" id="KW-0472">Membrane</keyword>
<reference evidence="2 3" key="1">
    <citation type="submission" date="2018-05" db="EMBL/GenBank/DDBJ databases">
        <title>Draft genome sequence of Scytalidium lignicola DSM 105466, a ubiquitous saprotrophic fungus.</title>
        <authorList>
            <person name="Buettner E."/>
            <person name="Gebauer A.M."/>
            <person name="Hofrichter M."/>
            <person name="Liers C."/>
            <person name="Kellner H."/>
        </authorList>
    </citation>
    <scope>NUCLEOTIDE SEQUENCE [LARGE SCALE GENOMIC DNA]</scope>
    <source>
        <strain evidence="2 3">DSM 105466</strain>
    </source>
</reference>
<accession>A0A3E2GUA0</accession>
<comment type="caution">
    <text evidence="2">The sequence shown here is derived from an EMBL/GenBank/DDBJ whole genome shotgun (WGS) entry which is preliminary data.</text>
</comment>
<dbReference type="PANTHER" id="PTHR37488">
    <property type="entry name" value="DUF1275 DOMAIN-CONTAINING PROTEIN"/>
    <property type="match status" value="1"/>
</dbReference>
<dbReference type="PANTHER" id="PTHR37488:SF1">
    <property type="entry name" value="DUF1275 DOMAIN PROTEIN"/>
    <property type="match status" value="1"/>
</dbReference>
<feature type="transmembrane region" description="Helical" evidence="1">
    <location>
        <begin position="186"/>
        <end position="207"/>
    </location>
</feature>
<sequence length="216" mass="23641">MISTANAENPVPINGRVHSVVDEEQPLLGRRPASQSVLAQWRKQLMADVRRDWADGILLFCYLITGLLDSSSISIWGSFVSMQTVAAAVIVVIRPPTKDNQDLGWDVLVPIALLALQSPGQAVCSRSLKFNSLTSVVLTSIYCDLFSDADLFAVNNMERNRRMIAPILLLLGAILGGLFAHSSLGIAGALWTAAILKLVIVISWFFWPAESYTQEE</sequence>
<dbReference type="AlphaFoldDB" id="A0A3E2GUA0"/>
<protein>
    <submittedName>
        <fullName evidence="2">Uncharacterized protein</fullName>
    </submittedName>
</protein>
<keyword evidence="1" id="KW-1133">Transmembrane helix</keyword>
<feature type="non-terminal residue" evidence="2">
    <location>
        <position position="1"/>
    </location>
</feature>
<dbReference type="InterPro" id="IPR010699">
    <property type="entry name" value="DUF1275"/>
</dbReference>
<dbReference type="OrthoDB" id="5288586at2759"/>
<organism evidence="2 3">
    <name type="scientific">Scytalidium lignicola</name>
    <name type="common">Hyphomycete</name>
    <dbReference type="NCBI Taxonomy" id="5539"/>
    <lineage>
        <taxon>Eukaryota</taxon>
        <taxon>Fungi</taxon>
        <taxon>Dikarya</taxon>
        <taxon>Ascomycota</taxon>
        <taxon>Pezizomycotina</taxon>
        <taxon>Leotiomycetes</taxon>
        <taxon>Leotiomycetes incertae sedis</taxon>
        <taxon>Scytalidium</taxon>
    </lineage>
</organism>
<keyword evidence="1" id="KW-0812">Transmembrane</keyword>